<feature type="domain" description="EAL" evidence="2">
    <location>
        <begin position="484"/>
        <end position="734"/>
    </location>
</feature>
<dbReference type="EMBL" id="QYBB01000056">
    <property type="protein sequence ID" value="RYC29344.1"/>
    <property type="molecule type" value="Genomic_DNA"/>
</dbReference>
<keyword evidence="1" id="KW-1133">Transmembrane helix</keyword>
<dbReference type="Proteomes" id="UP000290759">
    <property type="component" value="Unassembled WGS sequence"/>
</dbReference>
<dbReference type="GO" id="GO:0016020">
    <property type="term" value="C:membrane"/>
    <property type="evidence" value="ECO:0007669"/>
    <property type="project" value="InterPro"/>
</dbReference>
<feature type="domain" description="GGDEF" evidence="4">
    <location>
        <begin position="342"/>
        <end position="475"/>
    </location>
</feature>
<dbReference type="SMART" id="SM00304">
    <property type="entry name" value="HAMP"/>
    <property type="match status" value="1"/>
</dbReference>
<dbReference type="InterPro" id="IPR029787">
    <property type="entry name" value="Nucleotide_cyclase"/>
</dbReference>
<reference evidence="5 6" key="1">
    <citation type="submission" date="2018-12" db="EMBL/GenBank/DDBJ databases">
        <authorList>
            <person name="Grouzdev D.S."/>
            <person name="Krutkina M.S."/>
        </authorList>
    </citation>
    <scope>NUCLEOTIDE SEQUENCE [LARGE SCALE GENOMIC DNA]</scope>
    <source>
        <strain evidence="5 6">RmlP026</strain>
    </source>
</reference>
<dbReference type="CDD" id="cd06225">
    <property type="entry name" value="HAMP"/>
    <property type="match status" value="1"/>
</dbReference>
<dbReference type="CDD" id="cd01949">
    <property type="entry name" value="GGDEF"/>
    <property type="match status" value="1"/>
</dbReference>
<sequence length="741" mass="81336">MNALAIEKPWDPRSLRLPQLITALQSSLLLKMLVPICLVVAAMVIAISIYTPKAVVDTALEEAVVKGLQTADQLRALRAFYSENVVSKAVKDGAKASASYKNDPSAIPVPTTFILDVAQAFSNDQVKVGLVSPFPWPTRAGRVLDDFQREAWDKLSLDPGAHFERREVVNGREVLRVAVGDRMDASCVACHNSNAQSPKRDWKVGDVRGIIEVVRPIDQITRGAQALSWHLVVGISVAGIALFAALSALGLQLVRPLRDLAGSINNIARGRLHERVPHTARVDELGIVARALMNMQEQTNERMRAEEQISHMAHHDALTGLPNRVLFGSELERALSEWLPDETVAVFCLDLDRFKQVNDTLGHPVGDALLRAVADRLQSFVSDRILVARLGGDEFAVIQVGAEQPHESTDLGEQIIARLSEPYEIRGYQIVIGASVGVSLAPHDGDGADDLLKNADLALYRAKTEGRGTLRFFEPGMDAQMLARRELELDLRRALVNREFELYYQPLVNIDSDAICGFEALIRWNHPTRGMVSPVEFISLAEEVGEIESIGAWVLKTACREAATWPEEIKVAVNLSPLQFRSGSLVLHVMSALSASRLKAERLELEITEGLLLQDTEATLATLHQLRDLGVRISMDDFGTGYSSLSYLRKFPFDKIKIDRSFVRDLAETDGCMAIVRAVMDLGYGLGMSTTAEGVETAEQLAHLKREGCVEAQGYLISPPRPASAVAEMLFTQLLSGKSVA</sequence>
<dbReference type="SUPFAM" id="SSF141868">
    <property type="entry name" value="EAL domain-like"/>
    <property type="match status" value="1"/>
</dbReference>
<proteinExistence type="predicted"/>
<dbReference type="InterPro" id="IPR003660">
    <property type="entry name" value="HAMP_dom"/>
</dbReference>
<feature type="transmembrane region" description="Helical" evidence="1">
    <location>
        <begin position="28"/>
        <end position="50"/>
    </location>
</feature>
<keyword evidence="6" id="KW-1185">Reference proteome</keyword>
<dbReference type="PROSITE" id="PS50887">
    <property type="entry name" value="GGDEF"/>
    <property type="match status" value="1"/>
</dbReference>
<dbReference type="InterPro" id="IPR001633">
    <property type="entry name" value="EAL_dom"/>
</dbReference>
<dbReference type="Pfam" id="PF11845">
    <property type="entry name" value="Tll0287-like"/>
    <property type="match status" value="1"/>
</dbReference>
<dbReference type="PROSITE" id="PS50883">
    <property type="entry name" value="EAL"/>
    <property type="match status" value="1"/>
</dbReference>
<dbReference type="NCBIfam" id="TIGR00254">
    <property type="entry name" value="GGDEF"/>
    <property type="match status" value="1"/>
</dbReference>
<dbReference type="InterPro" id="IPR021796">
    <property type="entry name" value="Tll0287-like_dom"/>
</dbReference>
<name>A0A4V1RTZ2_9HYPH</name>
<dbReference type="Gene3D" id="3.30.70.270">
    <property type="match status" value="1"/>
</dbReference>
<keyword evidence="1" id="KW-0472">Membrane</keyword>
<dbReference type="CDD" id="cd01948">
    <property type="entry name" value="EAL"/>
    <property type="match status" value="1"/>
</dbReference>
<dbReference type="PROSITE" id="PS50885">
    <property type="entry name" value="HAMP"/>
    <property type="match status" value="1"/>
</dbReference>
<evidence type="ECO:0000259" key="4">
    <source>
        <dbReference type="PROSITE" id="PS50887"/>
    </source>
</evidence>
<dbReference type="InterPro" id="IPR052155">
    <property type="entry name" value="Biofilm_reg_signaling"/>
</dbReference>
<comment type="caution">
    <text evidence="5">The sequence shown here is derived from an EMBL/GenBank/DDBJ whole genome shotgun (WGS) entry which is preliminary data.</text>
</comment>
<dbReference type="SMART" id="SM00052">
    <property type="entry name" value="EAL"/>
    <property type="match status" value="1"/>
</dbReference>
<dbReference type="AlphaFoldDB" id="A0A4V1RTZ2"/>
<dbReference type="Pfam" id="PF00563">
    <property type="entry name" value="EAL"/>
    <property type="match status" value="1"/>
</dbReference>
<feature type="transmembrane region" description="Helical" evidence="1">
    <location>
        <begin position="227"/>
        <end position="251"/>
    </location>
</feature>
<feature type="domain" description="HAMP" evidence="3">
    <location>
        <begin position="251"/>
        <end position="304"/>
    </location>
</feature>
<dbReference type="OrthoDB" id="9814202at2"/>
<dbReference type="GO" id="GO:0007165">
    <property type="term" value="P:signal transduction"/>
    <property type="evidence" value="ECO:0007669"/>
    <property type="project" value="InterPro"/>
</dbReference>
<dbReference type="PANTHER" id="PTHR44757:SF2">
    <property type="entry name" value="BIOFILM ARCHITECTURE MAINTENANCE PROTEIN MBAA"/>
    <property type="match status" value="1"/>
</dbReference>
<evidence type="ECO:0000259" key="3">
    <source>
        <dbReference type="PROSITE" id="PS50885"/>
    </source>
</evidence>
<protein>
    <submittedName>
        <fullName evidence="5">EAL domain-containing protein</fullName>
    </submittedName>
</protein>
<dbReference type="PANTHER" id="PTHR44757">
    <property type="entry name" value="DIGUANYLATE CYCLASE DGCP"/>
    <property type="match status" value="1"/>
</dbReference>
<dbReference type="Gene3D" id="6.10.340.10">
    <property type="match status" value="1"/>
</dbReference>
<dbReference type="SUPFAM" id="SSF158472">
    <property type="entry name" value="HAMP domain-like"/>
    <property type="match status" value="1"/>
</dbReference>
<evidence type="ECO:0000256" key="1">
    <source>
        <dbReference type="SAM" id="Phobius"/>
    </source>
</evidence>
<dbReference type="InterPro" id="IPR035919">
    <property type="entry name" value="EAL_sf"/>
</dbReference>
<dbReference type="SUPFAM" id="SSF55073">
    <property type="entry name" value="Nucleotide cyclase"/>
    <property type="match status" value="1"/>
</dbReference>
<gene>
    <name evidence="5" type="ORF">D3273_24435</name>
</gene>
<keyword evidence="1" id="KW-0812">Transmembrane</keyword>
<evidence type="ECO:0000313" key="5">
    <source>
        <dbReference type="EMBL" id="RYC29344.1"/>
    </source>
</evidence>
<dbReference type="InterPro" id="IPR000160">
    <property type="entry name" value="GGDEF_dom"/>
</dbReference>
<dbReference type="SMART" id="SM00267">
    <property type="entry name" value="GGDEF"/>
    <property type="match status" value="1"/>
</dbReference>
<reference evidence="5 6" key="2">
    <citation type="submission" date="2019-02" db="EMBL/GenBank/DDBJ databases">
        <title>'Lichenibacterium ramalinii' gen. nov. sp. nov., 'Lichenibacterium minor' gen. nov. sp. nov.</title>
        <authorList>
            <person name="Pankratov T."/>
        </authorList>
    </citation>
    <scope>NUCLEOTIDE SEQUENCE [LARGE SCALE GENOMIC DNA]</scope>
    <source>
        <strain evidence="5 6">RmlP026</strain>
    </source>
</reference>
<evidence type="ECO:0000259" key="2">
    <source>
        <dbReference type="PROSITE" id="PS50883"/>
    </source>
</evidence>
<dbReference type="Pfam" id="PF00990">
    <property type="entry name" value="GGDEF"/>
    <property type="match status" value="1"/>
</dbReference>
<dbReference type="Gene3D" id="3.20.20.450">
    <property type="entry name" value="EAL domain"/>
    <property type="match status" value="1"/>
</dbReference>
<accession>A0A4V1RTZ2</accession>
<evidence type="ECO:0000313" key="6">
    <source>
        <dbReference type="Proteomes" id="UP000290759"/>
    </source>
</evidence>
<organism evidence="5 6">
    <name type="scientific">Lichenibacterium minor</name>
    <dbReference type="NCBI Taxonomy" id="2316528"/>
    <lineage>
        <taxon>Bacteria</taxon>
        <taxon>Pseudomonadati</taxon>
        <taxon>Pseudomonadota</taxon>
        <taxon>Alphaproteobacteria</taxon>
        <taxon>Hyphomicrobiales</taxon>
        <taxon>Lichenihabitantaceae</taxon>
        <taxon>Lichenibacterium</taxon>
    </lineage>
</organism>
<dbReference type="Pfam" id="PF00672">
    <property type="entry name" value="HAMP"/>
    <property type="match status" value="1"/>
</dbReference>
<dbReference type="RefSeq" id="WP_129229580.1">
    <property type="nucleotide sequence ID" value="NZ_QYBB01000056.1"/>
</dbReference>
<dbReference type="InterPro" id="IPR043128">
    <property type="entry name" value="Rev_trsase/Diguanyl_cyclase"/>
</dbReference>